<dbReference type="Proteomes" id="UP001596045">
    <property type="component" value="Unassembled WGS sequence"/>
</dbReference>
<evidence type="ECO:0000259" key="2">
    <source>
        <dbReference type="Pfam" id="PF13590"/>
    </source>
</evidence>
<dbReference type="EMBL" id="JBHSMT010000029">
    <property type="protein sequence ID" value="MFC5475922.1"/>
    <property type="molecule type" value="Genomic_DNA"/>
</dbReference>
<keyword evidence="4" id="KW-1185">Reference proteome</keyword>
<accession>A0ABW0MF90</accession>
<feature type="signal peptide" evidence="1">
    <location>
        <begin position="1"/>
        <end position="24"/>
    </location>
</feature>
<evidence type="ECO:0000313" key="4">
    <source>
        <dbReference type="Proteomes" id="UP001596045"/>
    </source>
</evidence>
<dbReference type="PROSITE" id="PS51257">
    <property type="entry name" value="PROKAR_LIPOPROTEIN"/>
    <property type="match status" value="1"/>
</dbReference>
<gene>
    <name evidence="3" type="ORF">ACFPM8_18330</name>
</gene>
<protein>
    <submittedName>
        <fullName evidence="3">DUF4136 domain-containing protein</fullName>
    </submittedName>
</protein>
<dbReference type="RefSeq" id="WP_378999658.1">
    <property type="nucleotide sequence ID" value="NZ_JBHSMT010000029.1"/>
</dbReference>
<dbReference type="Pfam" id="PF13590">
    <property type="entry name" value="DUF4136"/>
    <property type="match status" value="1"/>
</dbReference>
<organism evidence="3 4">
    <name type="scientific">Paraherbaspirillum soli</name>
    <dbReference type="NCBI Taxonomy" id="631222"/>
    <lineage>
        <taxon>Bacteria</taxon>
        <taxon>Pseudomonadati</taxon>
        <taxon>Pseudomonadota</taxon>
        <taxon>Betaproteobacteria</taxon>
        <taxon>Burkholderiales</taxon>
        <taxon>Oxalobacteraceae</taxon>
        <taxon>Paraherbaspirillum</taxon>
    </lineage>
</organism>
<keyword evidence="1" id="KW-0732">Signal</keyword>
<dbReference type="InterPro" id="IPR025411">
    <property type="entry name" value="DUF4136"/>
</dbReference>
<comment type="caution">
    <text evidence="3">The sequence shown here is derived from an EMBL/GenBank/DDBJ whole genome shotgun (WGS) entry which is preliminary data.</text>
</comment>
<evidence type="ECO:0000313" key="3">
    <source>
        <dbReference type="EMBL" id="MFC5475922.1"/>
    </source>
</evidence>
<name>A0ABW0MF90_9BURK</name>
<reference evidence="4" key="1">
    <citation type="journal article" date="2019" name="Int. J. Syst. Evol. Microbiol.">
        <title>The Global Catalogue of Microorganisms (GCM) 10K type strain sequencing project: providing services to taxonomists for standard genome sequencing and annotation.</title>
        <authorList>
            <consortium name="The Broad Institute Genomics Platform"/>
            <consortium name="The Broad Institute Genome Sequencing Center for Infectious Disease"/>
            <person name="Wu L."/>
            <person name="Ma J."/>
        </authorList>
    </citation>
    <scope>NUCLEOTIDE SEQUENCE [LARGE SCALE GENOMIC DNA]</scope>
    <source>
        <strain evidence="4">JCM 17066</strain>
    </source>
</reference>
<feature type="chain" id="PRO_5045063160" evidence="1">
    <location>
        <begin position="25"/>
        <end position="211"/>
    </location>
</feature>
<sequence length="211" mass="23784">MKRTVSLCLAALSLLLGGCATVIRSDVTAFNEWPADLPEKSFVFTHTTAQDNDLEYRNYENLVWAELQRLGFVQPANAAAAQLKVALDYGITEREVRVVEPVVADPYWYGSPFYGPGWRRPGFYSPFYDPFWYAPQVVGQRESTYQLFERRLNVSIARAGNAQKLYEVAVTSEGKMNSLPAVMPYMVRSAFKDFPGKSGVPHRVELKVDGK</sequence>
<evidence type="ECO:0000256" key="1">
    <source>
        <dbReference type="SAM" id="SignalP"/>
    </source>
</evidence>
<feature type="domain" description="DUF4136" evidence="2">
    <location>
        <begin position="28"/>
        <end position="196"/>
    </location>
</feature>
<proteinExistence type="predicted"/>